<proteinExistence type="predicted"/>
<accession>A0A6J4UJW3</accession>
<evidence type="ECO:0000313" key="1">
    <source>
        <dbReference type="EMBL" id="CAA9552938.1"/>
    </source>
</evidence>
<name>A0A6J4UJW3_9ACTN</name>
<protein>
    <submittedName>
        <fullName evidence="1">Uncharacterized protein</fullName>
    </submittedName>
</protein>
<organism evidence="1">
    <name type="scientific">uncultured Thermoleophilia bacterium</name>
    <dbReference type="NCBI Taxonomy" id="1497501"/>
    <lineage>
        <taxon>Bacteria</taxon>
        <taxon>Bacillati</taxon>
        <taxon>Actinomycetota</taxon>
        <taxon>Thermoleophilia</taxon>
        <taxon>environmental samples</taxon>
    </lineage>
</organism>
<reference evidence="1" key="1">
    <citation type="submission" date="2020-02" db="EMBL/GenBank/DDBJ databases">
        <authorList>
            <person name="Meier V. D."/>
        </authorList>
    </citation>
    <scope>NUCLEOTIDE SEQUENCE</scope>
    <source>
        <strain evidence="1">AVDCRST_MAG79</strain>
    </source>
</reference>
<feature type="non-terminal residue" evidence="1">
    <location>
        <position position="45"/>
    </location>
</feature>
<gene>
    <name evidence="1" type="ORF">AVDCRST_MAG79-2844</name>
</gene>
<dbReference type="EMBL" id="CADCWC010000447">
    <property type="protein sequence ID" value="CAA9552938.1"/>
    <property type="molecule type" value="Genomic_DNA"/>
</dbReference>
<feature type="non-terminal residue" evidence="1">
    <location>
        <position position="1"/>
    </location>
</feature>
<dbReference type="AlphaFoldDB" id="A0A6J4UJW3"/>
<sequence>DAQPGARRDRRRAPKLRGRAIEIPPAGARSVGVDRRLPGLGRAPV</sequence>